<evidence type="ECO:0000256" key="9">
    <source>
        <dbReference type="ARBA" id="ARBA00023239"/>
    </source>
</evidence>
<dbReference type="EMBL" id="JAUSVP010000008">
    <property type="protein sequence ID" value="MDQ0448468.1"/>
    <property type="molecule type" value="Genomic_DNA"/>
</dbReference>
<comment type="caution">
    <text evidence="13">The sequence shown here is derived from an EMBL/GenBank/DDBJ whole genome shotgun (WGS) entry which is preliminary data.</text>
</comment>
<dbReference type="PANTHER" id="PTHR10067">
    <property type="entry name" value="PHOSPHATIDYLSERINE DECARBOXYLASE"/>
    <property type="match status" value="1"/>
</dbReference>
<proteinExistence type="predicted"/>
<evidence type="ECO:0000256" key="11">
    <source>
        <dbReference type="ARBA" id="ARBA00023317"/>
    </source>
</evidence>
<dbReference type="InterPro" id="IPR033177">
    <property type="entry name" value="PSD-B"/>
</dbReference>
<dbReference type="EC" id="4.1.1.65" evidence="3"/>
<keyword evidence="4" id="KW-0444">Lipid biosynthesis</keyword>
<comment type="pathway">
    <text evidence="12">Phospholipid metabolism; phosphatidylethanolamine biosynthesis.</text>
</comment>
<sequence length="292" mass="31777">MTLRTTLGRLGAQEDLNFLLTNRLPRRLATQAMGRISRIEQPWVRDASIALWRLFCDVDLSDAKEQRFASLHAAFVRELRPGARSVDPDPAVAVSPCDAILGAHGIVEAGQVLQVKGSSYRLADLVQDQALARAHEGCAYATLRLTAGMYHRFHAPADLRVESVRHLWGDTWNVNPIALKRVEALFCRNERAVIRVRLPDGAAMTLVPVAAILVAGLKLGFLAEGGDLRATGGRTIASGADLARGAEMGWFEHGSTIVVLAPPGYTLEPALREGARLRMGQALLRAPRDTPQ</sequence>
<evidence type="ECO:0000256" key="6">
    <source>
        <dbReference type="ARBA" id="ARBA00023098"/>
    </source>
</evidence>
<evidence type="ECO:0000256" key="12">
    <source>
        <dbReference type="ARBA" id="ARBA00024326"/>
    </source>
</evidence>
<dbReference type="Proteomes" id="UP001231124">
    <property type="component" value="Unassembled WGS sequence"/>
</dbReference>
<evidence type="ECO:0000256" key="5">
    <source>
        <dbReference type="ARBA" id="ARBA00022793"/>
    </source>
</evidence>
<evidence type="ECO:0000256" key="2">
    <source>
        <dbReference type="ARBA" id="ARBA00005189"/>
    </source>
</evidence>
<keyword evidence="7" id="KW-0865">Zymogen</keyword>
<accession>A0ABU0I359</accession>
<dbReference type="RefSeq" id="WP_238202474.1">
    <property type="nucleotide sequence ID" value="NZ_BPQE01000011.1"/>
</dbReference>
<evidence type="ECO:0000313" key="14">
    <source>
        <dbReference type="Proteomes" id="UP001231124"/>
    </source>
</evidence>
<dbReference type="PANTHER" id="PTHR10067:SF6">
    <property type="entry name" value="PHOSPHATIDYLSERINE DECARBOXYLASE PROENZYME, MITOCHONDRIAL"/>
    <property type="match status" value="1"/>
</dbReference>
<keyword evidence="9 13" id="KW-0456">Lyase</keyword>
<dbReference type="InterPro" id="IPR003817">
    <property type="entry name" value="PS_Dcarbxylase"/>
</dbReference>
<organism evidence="13 14">
    <name type="scientific">Methylobacterium aerolatum</name>
    <dbReference type="NCBI Taxonomy" id="418708"/>
    <lineage>
        <taxon>Bacteria</taxon>
        <taxon>Pseudomonadati</taxon>
        <taxon>Pseudomonadota</taxon>
        <taxon>Alphaproteobacteria</taxon>
        <taxon>Hyphomicrobiales</taxon>
        <taxon>Methylobacteriaceae</taxon>
        <taxon>Methylobacterium</taxon>
    </lineage>
</organism>
<name>A0ABU0I359_9HYPH</name>
<evidence type="ECO:0000256" key="10">
    <source>
        <dbReference type="ARBA" id="ARBA00023264"/>
    </source>
</evidence>
<evidence type="ECO:0000256" key="4">
    <source>
        <dbReference type="ARBA" id="ARBA00022516"/>
    </source>
</evidence>
<protein>
    <recommendedName>
        <fullName evidence="3">phosphatidylserine decarboxylase</fullName>
        <ecNumber evidence="3">4.1.1.65</ecNumber>
    </recommendedName>
</protein>
<keyword evidence="11" id="KW-0670">Pyruvate</keyword>
<evidence type="ECO:0000256" key="8">
    <source>
        <dbReference type="ARBA" id="ARBA00023209"/>
    </source>
</evidence>
<evidence type="ECO:0000313" key="13">
    <source>
        <dbReference type="EMBL" id="MDQ0448468.1"/>
    </source>
</evidence>
<comment type="pathway">
    <text evidence="2">Lipid metabolism.</text>
</comment>
<dbReference type="Pfam" id="PF02666">
    <property type="entry name" value="PS_Dcarbxylase"/>
    <property type="match status" value="1"/>
</dbReference>
<gene>
    <name evidence="13" type="ORF">QO012_002977</name>
</gene>
<keyword evidence="14" id="KW-1185">Reference proteome</keyword>
<keyword evidence="8" id="KW-0594">Phospholipid biosynthesis</keyword>
<reference evidence="13 14" key="1">
    <citation type="submission" date="2023-07" db="EMBL/GenBank/DDBJ databases">
        <title>Genomic Encyclopedia of Type Strains, Phase IV (KMG-IV): sequencing the most valuable type-strain genomes for metagenomic binning, comparative biology and taxonomic classification.</title>
        <authorList>
            <person name="Goeker M."/>
        </authorList>
    </citation>
    <scope>NUCLEOTIDE SEQUENCE [LARGE SCALE GENOMIC DNA]</scope>
    <source>
        <strain evidence="13 14">DSM 19013</strain>
    </source>
</reference>
<keyword evidence="6" id="KW-0443">Lipid metabolism</keyword>
<keyword evidence="5" id="KW-0210">Decarboxylase</keyword>
<dbReference type="NCBIfam" id="TIGR00163">
    <property type="entry name" value="PS_decarb"/>
    <property type="match status" value="1"/>
</dbReference>
<comment type="cofactor">
    <cofactor evidence="1">
        <name>pyruvate</name>
        <dbReference type="ChEBI" id="CHEBI:15361"/>
    </cofactor>
</comment>
<dbReference type="GO" id="GO:0004609">
    <property type="term" value="F:phosphatidylserine decarboxylase activity"/>
    <property type="evidence" value="ECO:0007669"/>
    <property type="project" value="UniProtKB-EC"/>
</dbReference>
<evidence type="ECO:0000256" key="1">
    <source>
        <dbReference type="ARBA" id="ARBA00001928"/>
    </source>
</evidence>
<keyword evidence="10" id="KW-1208">Phospholipid metabolism</keyword>
<evidence type="ECO:0000256" key="7">
    <source>
        <dbReference type="ARBA" id="ARBA00023145"/>
    </source>
</evidence>
<evidence type="ECO:0000256" key="3">
    <source>
        <dbReference type="ARBA" id="ARBA00012243"/>
    </source>
</evidence>